<evidence type="ECO:0000313" key="6">
    <source>
        <dbReference type="EMBL" id="ODM91981.1"/>
    </source>
</evidence>
<evidence type="ECO:0000313" key="7">
    <source>
        <dbReference type="Proteomes" id="UP000094527"/>
    </source>
</evidence>
<gene>
    <name evidence="6" type="ORF">Ocin01_14701</name>
</gene>
<dbReference type="PANTHER" id="PTHR11559">
    <property type="entry name" value="CARBOXYLESTERASE"/>
    <property type="match status" value="1"/>
</dbReference>
<feature type="domain" description="Carboxylesterase type B" evidence="5">
    <location>
        <begin position="61"/>
        <end position="234"/>
    </location>
</feature>
<keyword evidence="7" id="KW-1185">Reference proteome</keyword>
<evidence type="ECO:0000256" key="2">
    <source>
        <dbReference type="ARBA" id="ARBA00022487"/>
    </source>
</evidence>
<dbReference type="STRING" id="48709.A0A1D2MGE7"/>
<dbReference type="EMBL" id="LJIJ01001361">
    <property type="protein sequence ID" value="ODM91981.1"/>
    <property type="molecule type" value="Genomic_DNA"/>
</dbReference>
<keyword evidence="2" id="KW-0719">Serine esterase</keyword>
<proteinExistence type="inferred from homology"/>
<dbReference type="OMA" id="FRMKISE"/>
<dbReference type="Pfam" id="PF00135">
    <property type="entry name" value="COesterase"/>
    <property type="match status" value="3"/>
</dbReference>
<feature type="domain" description="Carboxylesterase type B" evidence="5">
    <location>
        <begin position="399"/>
        <end position="523"/>
    </location>
</feature>
<keyword evidence="3" id="KW-0378">Hydrolase</keyword>
<comment type="caution">
    <text evidence="6">The sequence shown here is derived from an EMBL/GenBank/DDBJ whole genome shotgun (WGS) entry which is preliminary data.</text>
</comment>
<dbReference type="Gene3D" id="3.40.50.1820">
    <property type="entry name" value="alpha/beta hydrolase"/>
    <property type="match status" value="3"/>
</dbReference>
<dbReference type="PROSITE" id="PS00122">
    <property type="entry name" value="CARBOXYLESTERASE_B_1"/>
    <property type="match status" value="1"/>
</dbReference>
<dbReference type="GO" id="GO:0052689">
    <property type="term" value="F:carboxylic ester hydrolase activity"/>
    <property type="evidence" value="ECO:0007669"/>
    <property type="project" value="UniProtKB-KW"/>
</dbReference>
<dbReference type="InterPro" id="IPR050309">
    <property type="entry name" value="Type-B_Carboxylest/Lipase"/>
</dbReference>
<sequence>MFRLISTLINLYCIIYQCEWSLNPPFFTTNPFDNRIFPRPRILTAESGLGRKGRLSDDGNAEIVYTQIGPVQGFKMKISNSKEVFAYTGVPYGESTAGENRFRPPVAKKPWQGVWDATFPSPMCLQYLPFAAGVDQVRGKEDCLTVDIYTPQLPRNGSEHRLPVFLFIPGGSFWFGDSRTYGPKYLLREDVIFVAINVRMEVFGWLSTGDEHAPGNWALKDQALSIEFVHNNIKRRNYVSGIMCFSGTSLYASLDVHGSVRRISDSAAESVGCPTSGGVGATSSVYDSTSSVHTHFGTSGPFCFHYGATEVQYMKRAVPPIPLIVSRAEDELQMELLPMRPSLPFLPLYFQLMPVAFHLGFRNTFDIVDASVSQASFRKVHQFYFGKSTPPNFLVGPDYSTFIQMMNDAFVNAPMWKSIEYHHKIAPTYAYIQKNNVIGEMPLLAFARGITRRYGAGHGSELGLLFNMSRMTYPLKPGSDFDIASRRLVNLIVNFADHGAPLYRNEEGKLLDVWKPVTDMNNPIALEVGLVKDIKMIVDPVKASGRLRIWEEKEIADVEAQRYFRNFSPLSFTSHVEYLRLNHQLEMGPTFLVQFLCAWFQCEFGPMPPFIYTNPDNRRLLPPNPLSAPFRSGESFSNEPVVHTNLGPIRGFRMKISESREIFSFTGVPYGESTAGANRFRDPVPRRPWKGTWDATYPSPFCVQSSATLGNMIRGQEECLFLDIYTPKIPQNGDKNHPLLPVIMWIPAGSSTFGRSRFYGPKYFLREDVILVPINHRVGLFGYLSTGDEHCSGNWALKDQALSVEWVHNNIKAFGGDPNRIIIGGISSGGSTSHLMLFTNHRARNFIKGIIAMSGTALVNQALDAVGQVREMSDLVADSANCPNSTARDGSWRM</sequence>
<protein>
    <submittedName>
        <fullName evidence="6">Esterase E4</fullName>
    </submittedName>
</protein>
<feature type="non-terminal residue" evidence="6">
    <location>
        <position position="894"/>
    </location>
</feature>
<evidence type="ECO:0000256" key="3">
    <source>
        <dbReference type="ARBA" id="ARBA00022801"/>
    </source>
</evidence>
<evidence type="ECO:0000256" key="4">
    <source>
        <dbReference type="ARBA" id="ARBA00023180"/>
    </source>
</evidence>
<dbReference type="InterPro" id="IPR002018">
    <property type="entry name" value="CarbesteraseB"/>
</dbReference>
<organism evidence="6 7">
    <name type="scientific">Orchesella cincta</name>
    <name type="common">Springtail</name>
    <name type="synonym">Podura cincta</name>
    <dbReference type="NCBI Taxonomy" id="48709"/>
    <lineage>
        <taxon>Eukaryota</taxon>
        <taxon>Metazoa</taxon>
        <taxon>Ecdysozoa</taxon>
        <taxon>Arthropoda</taxon>
        <taxon>Hexapoda</taxon>
        <taxon>Collembola</taxon>
        <taxon>Entomobryomorpha</taxon>
        <taxon>Entomobryoidea</taxon>
        <taxon>Orchesellidae</taxon>
        <taxon>Orchesellinae</taxon>
        <taxon>Orchesella</taxon>
    </lineage>
</organism>
<dbReference type="InterPro" id="IPR029058">
    <property type="entry name" value="AB_hydrolase_fold"/>
</dbReference>
<name>A0A1D2MGE7_ORCCI</name>
<keyword evidence="4" id="KW-0325">Glycoprotein</keyword>
<comment type="similarity">
    <text evidence="1">Belongs to the type-B carboxylesterase/lipase family.</text>
</comment>
<evidence type="ECO:0000256" key="1">
    <source>
        <dbReference type="ARBA" id="ARBA00005964"/>
    </source>
</evidence>
<dbReference type="PROSITE" id="PS00941">
    <property type="entry name" value="CARBOXYLESTERASE_B_2"/>
    <property type="match status" value="1"/>
</dbReference>
<feature type="domain" description="Carboxylesterase type B" evidence="5">
    <location>
        <begin position="639"/>
        <end position="887"/>
    </location>
</feature>
<accession>A0A1D2MGE7</accession>
<reference evidence="6 7" key="1">
    <citation type="journal article" date="2016" name="Genome Biol. Evol.">
        <title>Gene Family Evolution Reflects Adaptation to Soil Environmental Stressors in the Genome of the Collembolan Orchesella cincta.</title>
        <authorList>
            <person name="Faddeeva-Vakhrusheva A."/>
            <person name="Derks M.F."/>
            <person name="Anvar S.Y."/>
            <person name="Agamennone V."/>
            <person name="Suring W."/>
            <person name="Smit S."/>
            <person name="van Straalen N.M."/>
            <person name="Roelofs D."/>
        </authorList>
    </citation>
    <scope>NUCLEOTIDE SEQUENCE [LARGE SCALE GENOMIC DNA]</scope>
    <source>
        <tissue evidence="6">Mixed pool</tissue>
    </source>
</reference>
<dbReference type="Proteomes" id="UP000094527">
    <property type="component" value="Unassembled WGS sequence"/>
</dbReference>
<dbReference type="OrthoDB" id="6110768at2759"/>
<dbReference type="AlphaFoldDB" id="A0A1D2MGE7"/>
<dbReference type="InterPro" id="IPR019819">
    <property type="entry name" value="Carboxylesterase_B_CS"/>
</dbReference>
<dbReference type="InterPro" id="IPR019826">
    <property type="entry name" value="Carboxylesterase_B_AS"/>
</dbReference>
<evidence type="ECO:0000259" key="5">
    <source>
        <dbReference type="Pfam" id="PF00135"/>
    </source>
</evidence>
<dbReference type="SUPFAM" id="SSF53474">
    <property type="entry name" value="alpha/beta-Hydrolases"/>
    <property type="match status" value="2"/>
</dbReference>